<dbReference type="InterPro" id="IPR013154">
    <property type="entry name" value="ADH-like_N"/>
</dbReference>
<protein>
    <recommendedName>
        <fullName evidence="5">Enoyl reductase (ER) domain-containing protein</fullName>
    </recommendedName>
</protein>
<dbReference type="PANTHER" id="PTHR44013">
    <property type="entry name" value="ZINC-TYPE ALCOHOL DEHYDROGENASE-LIKE PROTEIN C16A3.02C"/>
    <property type="match status" value="1"/>
</dbReference>
<name>A0A812HY97_9DINO</name>
<dbReference type="SUPFAM" id="SSF50129">
    <property type="entry name" value="GroES-like"/>
    <property type="match status" value="1"/>
</dbReference>
<organism evidence="3 4">
    <name type="scientific">Symbiodinium natans</name>
    <dbReference type="NCBI Taxonomy" id="878477"/>
    <lineage>
        <taxon>Eukaryota</taxon>
        <taxon>Sar</taxon>
        <taxon>Alveolata</taxon>
        <taxon>Dinophyceae</taxon>
        <taxon>Suessiales</taxon>
        <taxon>Symbiodiniaceae</taxon>
        <taxon>Symbiodinium</taxon>
    </lineage>
</organism>
<comment type="caution">
    <text evidence="3">The sequence shown here is derived from an EMBL/GenBank/DDBJ whole genome shotgun (WGS) entry which is preliminary data.</text>
</comment>
<dbReference type="Gene3D" id="3.90.180.10">
    <property type="entry name" value="Medium-chain alcohol dehydrogenases, catalytic domain"/>
    <property type="match status" value="1"/>
</dbReference>
<dbReference type="InterPro" id="IPR036291">
    <property type="entry name" value="NAD(P)-bd_dom_sf"/>
</dbReference>
<accession>A0A812HY97</accession>
<dbReference type="InterPro" id="IPR013149">
    <property type="entry name" value="ADH-like_C"/>
</dbReference>
<keyword evidence="4" id="KW-1185">Reference proteome</keyword>
<dbReference type="AlphaFoldDB" id="A0A812HY97"/>
<reference evidence="3" key="1">
    <citation type="submission" date="2021-02" db="EMBL/GenBank/DDBJ databases">
        <authorList>
            <person name="Dougan E. K."/>
            <person name="Rhodes N."/>
            <person name="Thang M."/>
            <person name="Chan C."/>
        </authorList>
    </citation>
    <scope>NUCLEOTIDE SEQUENCE</scope>
</reference>
<dbReference type="Proteomes" id="UP000604046">
    <property type="component" value="Unassembled WGS sequence"/>
</dbReference>
<evidence type="ECO:0000259" key="2">
    <source>
        <dbReference type="Pfam" id="PF08240"/>
    </source>
</evidence>
<evidence type="ECO:0000313" key="4">
    <source>
        <dbReference type="Proteomes" id="UP000604046"/>
    </source>
</evidence>
<gene>
    <name evidence="3" type="ORF">SNAT2548_LOCUS2235</name>
</gene>
<sequence length="205" mass="20921">DWKLFSGGLHGICPVTFPYVPGFDLAGKVAKVGEGVTNVAVGDDICVDIGLCETCCNDSPAGPAGAFAEYAIALADTVAKREGLSAEELVGLPLAGLTSYQALFTGAGRDFTGAELGTVAEGKKVLILGGAAATGAIAIQLAKAVGAHVATTASPNKMPDGSSKIDYMKKLGADEVINYKEADWSDALAGKEFDQVYDCVGTPED</sequence>
<feature type="domain" description="Alcohol dehydrogenase-like C-terminal" evidence="1">
    <location>
        <begin position="134"/>
        <end position="204"/>
    </location>
</feature>
<evidence type="ECO:0000259" key="1">
    <source>
        <dbReference type="Pfam" id="PF00107"/>
    </source>
</evidence>
<dbReference type="PANTHER" id="PTHR44013:SF1">
    <property type="entry name" value="ZINC-TYPE ALCOHOL DEHYDROGENASE-LIKE PROTEIN C16A3.02C"/>
    <property type="match status" value="1"/>
</dbReference>
<dbReference type="InterPro" id="IPR052733">
    <property type="entry name" value="Chloroplast_QOR"/>
</dbReference>
<proteinExistence type="predicted"/>
<dbReference type="InterPro" id="IPR011032">
    <property type="entry name" value="GroES-like_sf"/>
</dbReference>
<evidence type="ECO:0000313" key="3">
    <source>
        <dbReference type="EMBL" id="CAE6966848.1"/>
    </source>
</evidence>
<feature type="non-terminal residue" evidence="3">
    <location>
        <position position="1"/>
    </location>
</feature>
<dbReference type="EMBL" id="CAJNDS010000126">
    <property type="protein sequence ID" value="CAE6966848.1"/>
    <property type="molecule type" value="Genomic_DNA"/>
</dbReference>
<dbReference type="OrthoDB" id="434559at2759"/>
<feature type="domain" description="Alcohol dehydrogenase-like N-terminal" evidence="2">
    <location>
        <begin position="1"/>
        <end position="80"/>
    </location>
</feature>
<dbReference type="Pfam" id="PF08240">
    <property type="entry name" value="ADH_N"/>
    <property type="match status" value="1"/>
</dbReference>
<dbReference type="Gene3D" id="3.40.50.720">
    <property type="entry name" value="NAD(P)-binding Rossmann-like Domain"/>
    <property type="match status" value="1"/>
</dbReference>
<evidence type="ECO:0008006" key="5">
    <source>
        <dbReference type="Google" id="ProtNLM"/>
    </source>
</evidence>
<dbReference type="SUPFAM" id="SSF51735">
    <property type="entry name" value="NAD(P)-binding Rossmann-fold domains"/>
    <property type="match status" value="1"/>
</dbReference>
<dbReference type="Pfam" id="PF00107">
    <property type="entry name" value="ADH_zinc_N"/>
    <property type="match status" value="1"/>
</dbReference>